<evidence type="ECO:0008006" key="3">
    <source>
        <dbReference type="Google" id="ProtNLM"/>
    </source>
</evidence>
<dbReference type="Proteomes" id="UP000468443">
    <property type="component" value="Unassembled WGS sequence"/>
</dbReference>
<evidence type="ECO:0000313" key="1">
    <source>
        <dbReference type="EMBL" id="NER10849.1"/>
    </source>
</evidence>
<proteinExistence type="predicted"/>
<name>A0A6P0UG36_9FLAO</name>
<organism evidence="1 2">
    <name type="scientific">Muriicola jejuensis</name>
    <dbReference type="NCBI Taxonomy" id="504488"/>
    <lineage>
        <taxon>Bacteria</taxon>
        <taxon>Pseudomonadati</taxon>
        <taxon>Bacteroidota</taxon>
        <taxon>Flavobacteriia</taxon>
        <taxon>Flavobacteriales</taxon>
        <taxon>Flavobacteriaceae</taxon>
        <taxon>Muriicola</taxon>
    </lineage>
</organism>
<protein>
    <recommendedName>
        <fullName evidence="3">GW domain-containing protein</fullName>
    </recommendedName>
</protein>
<dbReference type="AlphaFoldDB" id="A0A6P0UG36"/>
<keyword evidence="2" id="KW-1185">Reference proteome</keyword>
<sequence>MRNTMHFTGIFALLMIITSCLDGPKSKEPYTITRTIDKAILDPDVSREMRKVLVTEVIPGEKYIYAQVREEDHTFWISTQKMELKPGDVYYFNESIMKTDFESKELKRVFDTMYLVTSLVTEAHGKDMHGFSKDPLDQEQVKVIKKSIAEEQDSTAVFAGRIKIEDLVDDPQKYEGKKVELKGAVTKVNEGIMGRNWIHLQDGSKDSYDLVITTLEPVKKGKTITVRALVRLDVDLGSGYSYPILLENGTILDTSFH</sequence>
<reference evidence="1 2" key="1">
    <citation type="submission" date="2020-01" db="EMBL/GenBank/DDBJ databases">
        <title>Muriicola jejuensis KCTC 22299.</title>
        <authorList>
            <person name="Wang G."/>
        </authorList>
    </citation>
    <scope>NUCLEOTIDE SEQUENCE [LARGE SCALE GENOMIC DNA]</scope>
    <source>
        <strain evidence="1 2">KCTC 22299</strain>
    </source>
</reference>
<gene>
    <name evidence="1" type="ORF">GWK09_10005</name>
</gene>
<comment type="caution">
    <text evidence="1">The sequence shown here is derived from an EMBL/GenBank/DDBJ whole genome shotgun (WGS) entry which is preliminary data.</text>
</comment>
<evidence type="ECO:0000313" key="2">
    <source>
        <dbReference type="Proteomes" id="UP000468443"/>
    </source>
</evidence>
<dbReference type="EMBL" id="JAABOP010000002">
    <property type="protein sequence ID" value="NER10849.1"/>
    <property type="molecule type" value="Genomic_DNA"/>
</dbReference>
<dbReference type="PROSITE" id="PS51257">
    <property type="entry name" value="PROKAR_LIPOPROTEIN"/>
    <property type="match status" value="1"/>
</dbReference>
<accession>A0A6P0UG36</accession>
<dbReference type="RefSeq" id="WP_163693245.1">
    <property type="nucleotide sequence ID" value="NZ_FXTW01000002.1"/>
</dbReference>